<dbReference type="SUPFAM" id="SSF82171">
    <property type="entry name" value="DPP6 N-terminal domain-like"/>
    <property type="match status" value="1"/>
</dbReference>
<name>A0A372L9L3_9BACI</name>
<sequence>MRKRYLYLFGGLVLTLTAILAVMGFKFEKTEQEKQEGLADQYDVSAQDTVAYVSYKRGKPGLYIFNNKLDIEEKVIEFENSKSIIDPSFSSDGTKVAFITANKNPEKDLSSTVHLLDLRTKEVTELFKSENMVTELDFSPVSDSLFFLGAGTFGNYSPIASKRTHDLDVFEYKLAEKETVQRTSLKKYSMTSLNVSPDGTSIFVQMDDDLDADTPEETFETKQRVFQIALDSPEDLHVVTDPNKEIDITELILAPSGNEIIYQSISNPDDDGTYKYELFSYHLESKKEHLVTHFGNFVGRPRFSSDVSLYFIADKNWPNRVDNHLYRMDLKTKEIKEVILPEK</sequence>
<dbReference type="InterPro" id="IPR011042">
    <property type="entry name" value="6-blade_b-propeller_TolB-like"/>
</dbReference>
<protein>
    <submittedName>
        <fullName evidence="2">Uncharacterized protein</fullName>
    </submittedName>
</protein>
<dbReference type="EMBL" id="QVTE01000077">
    <property type="protein sequence ID" value="RFU62298.1"/>
    <property type="molecule type" value="Genomic_DNA"/>
</dbReference>
<dbReference type="Gene3D" id="2.120.10.30">
    <property type="entry name" value="TolB, C-terminal domain"/>
    <property type="match status" value="1"/>
</dbReference>
<dbReference type="Pfam" id="PF07676">
    <property type="entry name" value="PD40"/>
    <property type="match status" value="1"/>
</dbReference>
<evidence type="ECO:0000313" key="2">
    <source>
        <dbReference type="EMBL" id="RFU62298.1"/>
    </source>
</evidence>
<dbReference type="OrthoDB" id="2386786at2"/>
<gene>
    <name evidence="2" type="ORF">D0469_20560</name>
</gene>
<dbReference type="PANTHER" id="PTHR36842">
    <property type="entry name" value="PROTEIN TOLB HOMOLOG"/>
    <property type="match status" value="1"/>
</dbReference>
<dbReference type="AlphaFoldDB" id="A0A372L9L3"/>
<comment type="caution">
    <text evidence="2">The sequence shown here is derived from an EMBL/GenBank/DDBJ whole genome shotgun (WGS) entry which is preliminary data.</text>
</comment>
<reference evidence="2 3" key="1">
    <citation type="submission" date="2018-08" db="EMBL/GenBank/DDBJ databases">
        <title>Bacillus chawlae sp. nov., Bacillus glennii sp. nov., and Bacillus saganii sp. nov. Isolated from the Vehicle Assembly Building at Kennedy Space Center where the Viking Spacecraft were Assembled.</title>
        <authorList>
            <person name="Seuylemezian A."/>
            <person name="Vaishampayan P."/>
        </authorList>
    </citation>
    <scope>NUCLEOTIDE SEQUENCE [LARGE SCALE GENOMIC DNA]</scope>
    <source>
        <strain evidence="2 3">V47-23a</strain>
    </source>
</reference>
<evidence type="ECO:0000256" key="1">
    <source>
        <dbReference type="ARBA" id="ARBA00009820"/>
    </source>
</evidence>
<evidence type="ECO:0000313" key="3">
    <source>
        <dbReference type="Proteomes" id="UP000264541"/>
    </source>
</evidence>
<dbReference type="Proteomes" id="UP000264541">
    <property type="component" value="Unassembled WGS sequence"/>
</dbReference>
<comment type="similarity">
    <text evidence="1">Belongs to the TolB family.</text>
</comment>
<proteinExistence type="inferred from homology"/>
<keyword evidence="3" id="KW-1185">Reference proteome</keyword>
<dbReference type="RefSeq" id="WP_117328575.1">
    <property type="nucleotide sequence ID" value="NZ_QVTE01000077.1"/>
</dbReference>
<dbReference type="InterPro" id="IPR011659">
    <property type="entry name" value="WD40"/>
</dbReference>
<dbReference type="PANTHER" id="PTHR36842:SF1">
    <property type="entry name" value="PROTEIN TOLB"/>
    <property type="match status" value="1"/>
</dbReference>
<accession>A0A372L9L3</accession>
<organism evidence="2 3">
    <name type="scientific">Peribacillus saganii</name>
    <dbReference type="NCBI Taxonomy" id="2303992"/>
    <lineage>
        <taxon>Bacteria</taxon>
        <taxon>Bacillati</taxon>
        <taxon>Bacillota</taxon>
        <taxon>Bacilli</taxon>
        <taxon>Bacillales</taxon>
        <taxon>Bacillaceae</taxon>
        <taxon>Peribacillus</taxon>
    </lineage>
</organism>